<name>A0A165DZW8_9BASI</name>
<dbReference type="EMBL" id="KV424028">
    <property type="protein sequence ID" value="KZT53826.1"/>
    <property type="molecule type" value="Genomic_DNA"/>
</dbReference>
<accession>A0A165DZW8</accession>
<dbReference type="OrthoDB" id="185373at2759"/>
<dbReference type="AlphaFoldDB" id="A0A165DZW8"/>
<dbReference type="Proteomes" id="UP000076842">
    <property type="component" value="Unassembled WGS sequence"/>
</dbReference>
<dbReference type="InParanoid" id="A0A165DZW8"/>
<evidence type="ECO:0000313" key="2">
    <source>
        <dbReference type="EMBL" id="KZT53826.1"/>
    </source>
</evidence>
<evidence type="ECO:0000256" key="1">
    <source>
        <dbReference type="SAM" id="MobiDB-lite"/>
    </source>
</evidence>
<sequence>MSLGPRTLTTLRPHAHVCCHSWRRPVTGQFGGIDNVHHRQSLPAHMHSRRTMLTTSPARRARAWWSANAVAGLRESLYDAVQNCRVEAVEFYPIDPTAGDVNPRDMYLSLRARSPVYTQRLSKDTLATMFHFAVDHHREMPLLPQLILDDILVMITWDPEARELLEMALQQLAYRPFNVLPKTKILDIWDRLRDDRMDNTVPMRDVKVLLLICVSIVETERYDQSAIAFIRAAHSLLFTRSDFLEQETLMEPRPNPAPIAVEDDVEGDPEVPAVSPGEADALERPSFIRTALQLIHQLTTRSESELALDVFKHLVSEGYIPEGSMVQQTEKVLSEADGAPSISSAEHFTFVIVGTLVKTCLHFGFYDLAYEFMQSMKSKALFDPVYRAAVTRVTETLLLSGTEKDAELLAGLVTAWAQDTAEIPSLSDEIIWLVYDFCVHVVRPDLAVFVYERLSTPQLEDIYPLPQGHALSVLLTRLNHENRHTDGRKVVRNLLQHNYRIDPMHRAEVIYQASRMGAASEARALYEKYERRAKNASILGSAKLATELVAHFVRISDDKMANDEKPAARDARKFATKVVSNFVASKGALANEPRATINAIAHCYFLLGELSAGFRALRVILARQEKPDPNDVNVLLAAAAKYSPRVATDMLSSALKDNYKAGARAYATLLHYAQKFKDSDLASEVIQLAAEEGESHNLDPASRDSMIRASLTPFLDRDVADKSKAYPALRTALATMRFNRQHGIKVDDPLVLLGIRAGIASGHLFEAFDFWHDFFLDRIPDEKDPWFWAESQLLIAIEKAVMKGRMPWVTGSALLGRLKAGGLTNGIIRNRDGTTREIMPFATPRPPSLRAQSRTGSDQQDGDTAMGEERAEERVDEAEDDL</sequence>
<keyword evidence="3" id="KW-1185">Reference proteome</keyword>
<dbReference type="STRING" id="1353952.A0A165DZW8"/>
<reference evidence="2 3" key="1">
    <citation type="journal article" date="2016" name="Mol. Biol. Evol.">
        <title>Comparative Genomics of Early-Diverging Mushroom-Forming Fungi Provides Insights into the Origins of Lignocellulose Decay Capabilities.</title>
        <authorList>
            <person name="Nagy L.G."/>
            <person name="Riley R."/>
            <person name="Tritt A."/>
            <person name="Adam C."/>
            <person name="Daum C."/>
            <person name="Floudas D."/>
            <person name="Sun H."/>
            <person name="Yadav J.S."/>
            <person name="Pangilinan J."/>
            <person name="Larsson K.H."/>
            <person name="Matsuura K."/>
            <person name="Barry K."/>
            <person name="Labutti K."/>
            <person name="Kuo R."/>
            <person name="Ohm R.A."/>
            <person name="Bhattacharya S.S."/>
            <person name="Shirouzu T."/>
            <person name="Yoshinaga Y."/>
            <person name="Martin F.M."/>
            <person name="Grigoriev I.V."/>
            <person name="Hibbett D.S."/>
        </authorList>
    </citation>
    <scope>NUCLEOTIDE SEQUENCE [LARGE SCALE GENOMIC DNA]</scope>
    <source>
        <strain evidence="2 3">HHB12733</strain>
    </source>
</reference>
<organism evidence="2 3">
    <name type="scientific">Calocera cornea HHB12733</name>
    <dbReference type="NCBI Taxonomy" id="1353952"/>
    <lineage>
        <taxon>Eukaryota</taxon>
        <taxon>Fungi</taxon>
        <taxon>Dikarya</taxon>
        <taxon>Basidiomycota</taxon>
        <taxon>Agaricomycotina</taxon>
        <taxon>Dacrymycetes</taxon>
        <taxon>Dacrymycetales</taxon>
        <taxon>Dacrymycetaceae</taxon>
        <taxon>Calocera</taxon>
    </lineage>
</organism>
<proteinExistence type="predicted"/>
<feature type="region of interest" description="Disordered" evidence="1">
    <location>
        <begin position="834"/>
        <end position="882"/>
    </location>
</feature>
<evidence type="ECO:0000313" key="3">
    <source>
        <dbReference type="Proteomes" id="UP000076842"/>
    </source>
</evidence>
<feature type="compositionally biased region" description="Polar residues" evidence="1">
    <location>
        <begin position="850"/>
        <end position="859"/>
    </location>
</feature>
<protein>
    <submittedName>
        <fullName evidence="2">Uncharacterized protein</fullName>
    </submittedName>
</protein>
<gene>
    <name evidence="2" type="ORF">CALCODRAFT_519829</name>
</gene>